<protein>
    <submittedName>
        <fullName evidence="1">Uncharacterized protein</fullName>
    </submittedName>
</protein>
<dbReference type="Proteomes" id="UP000638897">
    <property type="component" value="Unassembled WGS sequence"/>
</dbReference>
<evidence type="ECO:0000313" key="2">
    <source>
        <dbReference type="Proteomes" id="UP000638897"/>
    </source>
</evidence>
<evidence type="ECO:0000313" key="1">
    <source>
        <dbReference type="EMBL" id="MBD2175143.1"/>
    </source>
</evidence>
<gene>
    <name evidence="1" type="ORF">H6F81_28750</name>
</gene>
<comment type="caution">
    <text evidence="1">The sequence shown here is derived from an EMBL/GenBank/DDBJ whole genome shotgun (WGS) entry which is preliminary data.</text>
</comment>
<sequence length="29" mass="2860">MTSSLSVLTSPCHLSITALIAANRAAGSS</sequence>
<dbReference type="RefSeq" id="WP_149028811.1">
    <property type="nucleotide sequence ID" value="NZ_JACJQC010000052.1"/>
</dbReference>
<proteinExistence type="predicted"/>
<dbReference type="InterPro" id="IPR007746">
    <property type="entry name" value="MerE"/>
</dbReference>
<dbReference type="Pfam" id="PF05052">
    <property type="entry name" value="MerE"/>
    <property type="match status" value="1"/>
</dbReference>
<organism evidence="1 2">
    <name type="scientific">Anabaena cylindrica FACHB-318</name>
    <dbReference type="NCBI Taxonomy" id="2692880"/>
    <lineage>
        <taxon>Bacteria</taxon>
        <taxon>Bacillati</taxon>
        <taxon>Cyanobacteriota</taxon>
        <taxon>Cyanophyceae</taxon>
        <taxon>Nostocales</taxon>
        <taxon>Nostocaceae</taxon>
        <taxon>Anabaena</taxon>
    </lineage>
</organism>
<dbReference type="EMBL" id="JACJQC010000052">
    <property type="protein sequence ID" value="MBD2175143.1"/>
    <property type="molecule type" value="Genomic_DNA"/>
</dbReference>
<reference evidence="1 2" key="1">
    <citation type="journal article" date="2020" name="ISME J.">
        <title>Comparative genomics reveals insights into cyanobacterial evolution and habitat adaptation.</title>
        <authorList>
            <person name="Chen M.Y."/>
            <person name="Teng W.K."/>
            <person name="Zhao L."/>
            <person name="Hu C.X."/>
            <person name="Zhou Y.K."/>
            <person name="Han B.P."/>
            <person name="Song L.R."/>
            <person name="Shu W.S."/>
        </authorList>
    </citation>
    <scope>NUCLEOTIDE SEQUENCE [LARGE SCALE GENOMIC DNA]</scope>
    <source>
        <strain evidence="1 2">FACHB-318</strain>
    </source>
</reference>
<keyword evidence="2" id="KW-1185">Reference proteome</keyword>
<name>A0ABR7ZRI4_ANACY</name>
<accession>A0ABR7ZRI4</accession>